<sequence length="252" mass="28720">MKEFRLLGVKINPQRKSNILEQIKMYIAHPRGYLQIVSLNPENIIEANENNGFKRILETSQLQIIDGIGVVLAGKLIGVNLERLTGVDLMDDLVKLADELSLRVLLIGGKPNLALRLAQCYSDTYAQAKFIGIAGVKNIKKPLRSEEDELFSIVTAYKPHLVFVSFGSPDQELWLDRHKKKLLGIVTMGVGGAFDYFSGKITRAPKFIRSIGMEWLFRLIVEPWRWKRQLRLIKFLWLISLSAFFRHSGDPD</sequence>
<gene>
    <name evidence="3" type="ORF">A3A74_00355</name>
</gene>
<dbReference type="AlphaFoldDB" id="A0A1F7IB16"/>
<dbReference type="PANTHER" id="PTHR34136">
    <property type="match status" value="1"/>
</dbReference>
<dbReference type="PANTHER" id="PTHR34136:SF1">
    <property type="entry name" value="UDP-N-ACETYL-D-MANNOSAMINURONIC ACID TRANSFERASE"/>
    <property type="match status" value="1"/>
</dbReference>
<dbReference type="STRING" id="1802055.A3A74_00355"/>
<dbReference type="NCBIfam" id="TIGR00696">
    <property type="entry name" value="wecG_tagA_cpsF"/>
    <property type="match status" value="1"/>
</dbReference>
<keyword evidence="2" id="KW-0808">Transferase</keyword>
<evidence type="ECO:0008006" key="5">
    <source>
        <dbReference type="Google" id="ProtNLM"/>
    </source>
</evidence>
<dbReference type="Pfam" id="PF03808">
    <property type="entry name" value="Glyco_tran_WecG"/>
    <property type="match status" value="1"/>
</dbReference>
<evidence type="ECO:0000256" key="1">
    <source>
        <dbReference type="ARBA" id="ARBA00022676"/>
    </source>
</evidence>
<evidence type="ECO:0000256" key="2">
    <source>
        <dbReference type="ARBA" id="ARBA00022679"/>
    </source>
</evidence>
<proteinExistence type="predicted"/>
<evidence type="ECO:0000313" key="3">
    <source>
        <dbReference type="EMBL" id="OGK40565.1"/>
    </source>
</evidence>
<name>A0A1F7IB16_9BACT</name>
<reference evidence="3 4" key="1">
    <citation type="journal article" date="2016" name="Nat. Commun.">
        <title>Thousands of microbial genomes shed light on interconnected biogeochemical processes in an aquifer system.</title>
        <authorList>
            <person name="Anantharaman K."/>
            <person name="Brown C.T."/>
            <person name="Hug L.A."/>
            <person name="Sharon I."/>
            <person name="Castelle C.J."/>
            <person name="Probst A.J."/>
            <person name="Thomas B.C."/>
            <person name="Singh A."/>
            <person name="Wilkins M.J."/>
            <person name="Karaoz U."/>
            <person name="Brodie E.L."/>
            <person name="Williams K.H."/>
            <person name="Hubbard S.S."/>
            <person name="Banfield J.F."/>
        </authorList>
    </citation>
    <scope>NUCLEOTIDE SEQUENCE [LARGE SCALE GENOMIC DNA]</scope>
</reference>
<evidence type="ECO:0000313" key="4">
    <source>
        <dbReference type="Proteomes" id="UP000179270"/>
    </source>
</evidence>
<dbReference type="CDD" id="cd06533">
    <property type="entry name" value="Glyco_transf_WecG_TagA"/>
    <property type="match status" value="1"/>
</dbReference>
<keyword evidence="1" id="KW-0328">Glycosyltransferase</keyword>
<accession>A0A1F7IB16</accession>
<dbReference type="InterPro" id="IPR004629">
    <property type="entry name" value="WecG_TagA_CpsF"/>
</dbReference>
<dbReference type="Proteomes" id="UP000179270">
    <property type="component" value="Unassembled WGS sequence"/>
</dbReference>
<dbReference type="EMBL" id="MGAF01000031">
    <property type="protein sequence ID" value="OGK40565.1"/>
    <property type="molecule type" value="Genomic_DNA"/>
</dbReference>
<comment type="caution">
    <text evidence="3">The sequence shown here is derived from an EMBL/GenBank/DDBJ whole genome shotgun (WGS) entry which is preliminary data.</text>
</comment>
<organism evidence="3 4">
    <name type="scientific">Candidatus Roizmanbacteria bacterium RIFCSPLOWO2_01_FULL_35_13</name>
    <dbReference type="NCBI Taxonomy" id="1802055"/>
    <lineage>
        <taxon>Bacteria</taxon>
        <taxon>Candidatus Roizmaniibacteriota</taxon>
    </lineage>
</organism>
<protein>
    <recommendedName>
        <fullName evidence="5">Glycosyl transferase</fullName>
    </recommendedName>
</protein>
<dbReference type="GO" id="GO:0016758">
    <property type="term" value="F:hexosyltransferase activity"/>
    <property type="evidence" value="ECO:0007669"/>
    <property type="project" value="TreeGrafter"/>
</dbReference>